<dbReference type="EMBL" id="QFXE01000010">
    <property type="protein sequence ID" value="RDH86387.1"/>
    <property type="molecule type" value="Genomic_DNA"/>
</dbReference>
<proteinExistence type="predicted"/>
<feature type="region of interest" description="Disordered" evidence="1">
    <location>
        <begin position="87"/>
        <end position="117"/>
    </location>
</feature>
<evidence type="ECO:0000313" key="2">
    <source>
        <dbReference type="EMBL" id="RDH86387.1"/>
    </source>
</evidence>
<protein>
    <submittedName>
        <fullName evidence="2">Uncharacterized protein</fullName>
    </submittedName>
</protein>
<sequence length="117" mass="13488">MEQEQFWYDSAEEAVNAAILKSGKKPKAVAVELWPHMKMDSAYARLKNSLRDDKDEKLTLDEIIHICRVTASYDPLYYMAEELSHSRPQFRAPNDQEADLAHAAQSQPKERRRLPSA</sequence>
<organism evidence="2 3">
    <name type="scientific">endosymbiont of Escarpia spicata</name>
    <dbReference type="NCBI Taxonomy" id="2200908"/>
    <lineage>
        <taxon>Bacteria</taxon>
        <taxon>Pseudomonadati</taxon>
        <taxon>Pseudomonadota</taxon>
        <taxon>Gammaproteobacteria</taxon>
        <taxon>sulfur-oxidizing symbionts</taxon>
    </lineage>
</organism>
<dbReference type="AlphaFoldDB" id="A0A370DQ07"/>
<gene>
    <name evidence="2" type="ORF">DIZ78_09465</name>
</gene>
<keyword evidence="3" id="KW-1185">Reference proteome</keyword>
<comment type="caution">
    <text evidence="2">The sequence shown here is derived from an EMBL/GenBank/DDBJ whole genome shotgun (WGS) entry which is preliminary data.</text>
</comment>
<name>A0A370DQ07_9GAMM</name>
<dbReference type="Proteomes" id="UP000254771">
    <property type="component" value="Unassembled WGS sequence"/>
</dbReference>
<evidence type="ECO:0000256" key="1">
    <source>
        <dbReference type="SAM" id="MobiDB-lite"/>
    </source>
</evidence>
<evidence type="ECO:0000313" key="3">
    <source>
        <dbReference type="Proteomes" id="UP000254771"/>
    </source>
</evidence>
<reference evidence="2 3" key="1">
    <citation type="journal article" date="2018" name="ISME J.">
        <title>Endosymbiont genomes yield clues of tubeworm success.</title>
        <authorList>
            <person name="Li Y."/>
            <person name="Liles M.R."/>
            <person name="Halanych K.M."/>
        </authorList>
    </citation>
    <scope>NUCLEOTIDE SEQUENCE [LARGE SCALE GENOMIC DNA]</scope>
    <source>
        <strain evidence="2">A1462</strain>
    </source>
</reference>
<accession>A0A370DQ07</accession>